<feature type="domain" description="DUF7768" evidence="1">
    <location>
        <begin position="3"/>
        <end position="108"/>
    </location>
</feature>
<reference evidence="2" key="1">
    <citation type="journal article" date="2013" name="BMC Genomics">
        <title>Genomic characterization provides new insight into Salmonella phage diversity.</title>
        <authorList>
            <person name="Moreno Switt A.I."/>
            <person name="Orsi R.H."/>
            <person name="den Bakker H.C."/>
            <person name="Vongkamjan K."/>
            <person name="Altier C."/>
            <person name="Wiedmann M."/>
        </authorList>
    </citation>
    <scope>NUCLEOTIDE SEQUENCE</scope>
</reference>
<dbReference type="EMBL" id="KC139634">
    <property type="protein sequence ID" value="AGF89341.1"/>
    <property type="molecule type" value="Genomic_DNA"/>
</dbReference>
<dbReference type="SUPFAM" id="SSF52309">
    <property type="entry name" value="N-(deoxy)ribosyltransferase-like"/>
    <property type="match status" value="1"/>
</dbReference>
<protein>
    <recommendedName>
        <fullName evidence="1">DUF7768 domain-containing protein</fullName>
    </recommendedName>
</protein>
<name>S4TR18_9CAUD</name>
<sequence length="117" mass="13304">MIKLCYIAGPYRADCALKTSRNVSRAEQMGKRLTLERPEWFPVIPHKNTELWDFDGGLRNIQPEYYLSGTLEVMRRCDAVLVLPDYRRSSGTLAEIAEAERLGIPVYYSVGSIPHGD</sequence>
<gene>
    <name evidence="2" type="ORF">SP062_00305</name>
</gene>
<accession>S4TR18</accession>
<organism evidence="2">
    <name type="scientific">Salmonella phage FSL SP-062</name>
    <dbReference type="NCBI Taxonomy" id="1173759"/>
    <lineage>
        <taxon>Viruses</taxon>
        <taxon>Duplodnaviria</taxon>
        <taxon>Heunggongvirae</taxon>
        <taxon>Uroviricota</taxon>
        <taxon>Caudoviricetes</taxon>
        <taxon>Nonanavirus</taxon>
    </lineage>
</organism>
<evidence type="ECO:0000313" key="2">
    <source>
        <dbReference type="EMBL" id="AGF89341.1"/>
    </source>
</evidence>
<dbReference type="InterPro" id="IPR056670">
    <property type="entry name" value="DUF7768"/>
</dbReference>
<evidence type="ECO:0000259" key="1">
    <source>
        <dbReference type="Pfam" id="PF24963"/>
    </source>
</evidence>
<dbReference type="Gene3D" id="3.40.50.10400">
    <property type="entry name" value="Hypothetical protein PA1492"/>
    <property type="match status" value="1"/>
</dbReference>
<dbReference type="Pfam" id="PF24963">
    <property type="entry name" value="DUF7768"/>
    <property type="match status" value="1"/>
</dbReference>
<proteinExistence type="predicted"/>